<proteinExistence type="predicted"/>
<accession>A0A0F3IFN7</accession>
<reference evidence="1 2" key="2">
    <citation type="journal article" date="2016" name="Microb. Ecol.">
        <title>Genome Characteristics of a Novel Type I Methanotroph (Sn10-6) Isolated from a Flooded Indian Rice Field.</title>
        <authorList>
            <person name="Rahalkar M.C."/>
            <person name="Pandit P.S."/>
            <person name="Dhakephalkar P.K."/>
            <person name="Pore S."/>
            <person name="Arora P."/>
            <person name="Kapse N."/>
        </authorList>
    </citation>
    <scope>NUCLEOTIDE SEQUENCE [LARGE SCALE GENOMIC DNA]</scope>
    <source>
        <strain evidence="1 2">Sn10-6</strain>
    </source>
</reference>
<dbReference type="Proteomes" id="UP000033684">
    <property type="component" value="Unassembled WGS sequence"/>
</dbReference>
<sequence length="87" mass="9565">MTAELVDVVVDVLVLLSDDVFETDVNITLLDLLVNFVPTLTKLMLLRVMRSFKVLLPGFAALLPASYTPLKKVLKVTESIETSSTSL</sequence>
<keyword evidence="2" id="KW-1185">Reference proteome</keyword>
<dbReference type="AlphaFoldDB" id="A0A0F3IFN7"/>
<evidence type="ECO:0000313" key="1">
    <source>
        <dbReference type="EMBL" id="KJV05517.1"/>
    </source>
</evidence>
<name>A0A0F3IFN7_9GAMM</name>
<reference evidence="2" key="1">
    <citation type="submission" date="2015-03" db="EMBL/GenBank/DDBJ databases">
        <title>Draft genome sequence of a novel methanotroph (Sn10-6) isolated from flooded ricefield rhizosphere in India.</title>
        <authorList>
            <person name="Pandit P.S."/>
            <person name="Pore S.D."/>
            <person name="Arora P."/>
            <person name="Kapse N.G."/>
            <person name="Dhakephalkar P.K."/>
            <person name="Rahalkar M.C."/>
        </authorList>
    </citation>
    <scope>NUCLEOTIDE SEQUENCE [LARGE SCALE GENOMIC DNA]</scope>
    <source>
        <strain evidence="2">Sn10-6</strain>
    </source>
</reference>
<organism evidence="1 2">
    <name type="scientific">Methylocucumis oryzae</name>
    <dbReference type="NCBI Taxonomy" id="1632867"/>
    <lineage>
        <taxon>Bacteria</taxon>
        <taxon>Pseudomonadati</taxon>
        <taxon>Pseudomonadota</taxon>
        <taxon>Gammaproteobacteria</taxon>
        <taxon>Methylococcales</taxon>
        <taxon>Methylococcaceae</taxon>
        <taxon>Methylocucumis</taxon>
    </lineage>
</organism>
<dbReference type="EMBL" id="LAJX01000215">
    <property type="protein sequence ID" value="KJV05517.1"/>
    <property type="molecule type" value="Genomic_DNA"/>
</dbReference>
<evidence type="ECO:0000313" key="2">
    <source>
        <dbReference type="Proteomes" id="UP000033684"/>
    </source>
</evidence>
<comment type="caution">
    <text evidence="1">The sequence shown here is derived from an EMBL/GenBank/DDBJ whole genome shotgun (WGS) entry which is preliminary data.</text>
</comment>
<gene>
    <name evidence="1" type="ORF">VZ94_17650</name>
</gene>
<protein>
    <submittedName>
        <fullName evidence="1">Uncharacterized protein</fullName>
    </submittedName>
</protein>